<evidence type="ECO:0000313" key="1">
    <source>
        <dbReference type="EMBL" id="ABD44747.1"/>
    </source>
</evidence>
<sequence>MYTLITDVLTVTALFISWLLYVIKMSVCYDVNIFVVCVYSLHFY</sequence>
<gene>
    <name evidence="1" type="ordered locus">ECH_0867</name>
</gene>
<dbReference type="EMBL" id="CP000236">
    <property type="protein sequence ID" value="ABD44747.1"/>
    <property type="molecule type" value="Genomic_DNA"/>
</dbReference>
<dbReference type="KEGG" id="ech:ECH_0867"/>
<proteinExistence type="predicted"/>
<dbReference type="STRING" id="205920.ECH_0867"/>
<dbReference type="Proteomes" id="UP000008320">
    <property type="component" value="Chromosome"/>
</dbReference>
<dbReference type="AlphaFoldDB" id="Q2GFX1"/>
<reference evidence="1 2" key="1">
    <citation type="journal article" date="2006" name="PLoS Genet.">
        <title>Comparative genomics of emerging human ehrlichiosis agents.</title>
        <authorList>
            <person name="Dunning Hotopp J.C."/>
            <person name="Lin M."/>
            <person name="Madupu R."/>
            <person name="Crabtree J."/>
            <person name="Angiuoli S.V."/>
            <person name="Eisen J.A."/>
            <person name="Seshadri R."/>
            <person name="Ren Q."/>
            <person name="Wu M."/>
            <person name="Utterback T.R."/>
            <person name="Smith S."/>
            <person name="Lewis M."/>
            <person name="Khouri H."/>
            <person name="Zhang C."/>
            <person name="Niu H."/>
            <person name="Lin Q."/>
            <person name="Ohashi N."/>
            <person name="Zhi N."/>
            <person name="Nelson W."/>
            <person name="Brinkac L.M."/>
            <person name="Dodson R.J."/>
            <person name="Rosovitz M.J."/>
            <person name="Sundaram J."/>
            <person name="Daugherty S.C."/>
            <person name="Davidsen T."/>
            <person name="Durkin A.S."/>
            <person name="Gwinn M."/>
            <person name="Haft D.H."/>
            <person name="Selengut J.D."/>
            <person name="Sullivan S.A."/>
            <person name="Zafar N."/>
            <person name="Zhou L."/>
            <person name="Benahmed F."/>
            <person name="Forberger H."/>
            <person name="Halpin R."/>
            <person name="Mulligan S."/>
            <person name="Robinson J."/>
            <person name="White O."/>
            <person name="Rikihisa Y."/>
            <person name="Tettelin H."/>
        </authorList>
    </citation>
    <scope>NUCLEOTIDE SEQUENCE [LARGE SCALE GENOMIC DNA]</scope>
    <source>
        <strain evidence="2">ATCC CRL-10679 / Arkansas</strain>
    </source>
</reference>
<name>Q2GFX1_EHRCR</name>
<dbReference type="HOGENOM" id="CLU_3215589_0_0_5"/>
<evidence type="ECO:0000313" key="2">
    <source>
        <dbReference type="Proteomes" id="UP000008320"/>
    </source>
</evidence>
<organism evidence="1 2">
    <name type="scientific">Ehrlichia chaffeensis (strain ATCC CRL-10679 / Arkansas)</name>
    <dbReference type="NCBI Taxonomy" id="205920"/>
    <lineage>
        <taxon>Bacteria</taxon>
        <taxon>Pseudomonadati</taxon>
        <taxon>Pseudomonadota</taxon>
        <taxon>Alphaproteobacteria</taxon>
        <taxon>Rickettsiales</taxon>
        <taxon>Anaplasmataceae</taxon>
        <taxon>Ehrlichia</taxon>
    </lineage>
</organism>
<keyword evidence="2" id="KW-1185">Reference proteome</keyword>
<protein>
    <submittedName>
        <fullName evidence="1">Uncharacterized protein</fullName>
    </submittedName>
</protein>
<accession>Q2GFX1</accession>